<dbReference type="eggNOG" id="KOG1215">
    <property type="taxonomic scope" value="Eukaryota"/>
</dbReference>
<keyword evidence="3" id="KW-0677">Repeat</keyword>
<dbReference type="InterPro" id="IPR036055">
    <property type="entry name" value="LDL_receptor-like_sf"/>
</dbReference>
<feature type="disulfide bond" evidence="9">
    <location>
        <begin position="350"/>
        <end position="365"/>
    </location>
</feature>
<dbReference type="AlphaFoldDB" id="A0A212FIX6"/>
<dbReference type="Proteomes" id="UP000007151">
    <property type="component" value="Unassembled WGS sequence"/>
</dbReference>
<evidence type="ECO:0000256" key="2">
    <source>
        <dbReference type="ARBA" id="ARBA00022692"/>
    </source>
</evidence>
<feature type="disulfide bond" evidence="9">
    <location>
        <begin position="312"/>
        <end position="327"/>
    </location>
</feature>
<evidence type="ECO:0000313" key="11">
    <source>
        <dbReference type="EMBL" id="OWR53681.1"/>
    </source>
</evidence>
<comment type="caution">
    <text evidence="9">Lacks conserved residue(s) required for the propagation of feature annotation.</text>
</comment>
<dbReference type="PROSITE" id="PS50068">
    <property type="entry name" value="LDLRA_2"/>
    <property type="match status" value="4"/>
</dbReference>
<dbReference type="KEGG" id="dpl:KGM_203685"/>
<evidence type="ECO:0000256" key="10">
    <source>
        <dbReference type="SAM" id="Phobius"/>
    </source>
</evidence>
<dbReference type="InterPro" id="IPR023415">
    <property type="entry name" value="LDLR_class-A_CS"/>
</dbReference>
<keyword evidence="4 10" id="KW-1133">Transmembrane helix</keyword>
<evidence type="ECO:0000256" key="5">
    <source>
        <dbReference type="ARBA" id="ARBA00023136"/>
    </source>
</evidence>
<proteinExistence type="predicted"/>
<feature type="disulfide bond" evidence="9">
    <location>
        <begin position="408"/>
        <end position="420"/>
    </location>
</feature>
<feature type="disulfide bond" evidence="9">
    <location>
        <begin position="415"/>
        <end position="433"/>
    </location>
</feature>
<sequence length="443" mass="49253">MNTATKLEPSKNTIESCPDNICSPNNSCRRKTSITDVNFSNVQVVQNIPTVSQHVDEIIRGKYRSAEYVQPINVSQRRLRKRFKGIGCVVNFSLHDSPKKKRTKIQACSIGLMIVAIVLISLILVNFTTPSFIHATNETSASFVPIEDIYFNETTSAVVSIYPEALFPSVNKRNITYETTTEHSIDYRNKSNDLLNIISKIRKNIKTYPRVGKKTEEAKEIVNRDLSADFCSCQTNEVCMLDEKSGTSICQVAVDLEDPTGCGGLCALETEACQLVDKSRGVRICKLLTQIKCSPQDWRCRDGFCVPSAARCDGFIQCYDRSDEMHCECDLKKQFRCGNSISCFPNKKKCDGFIDCWDGYDEVNCTLECPEDQFTCNDGQCIISSRFCDGLADCADGSDEPQGCGGACGTHEVQCRNHRCVPRSAVCDGQNDCGDNSDESHCS</sequence>
<dbReference type="SMART" id="SM00192">
    <property type="entry name" value="LDLa"/>
    <property type="match status" value="4"/>
</dbReference>
<feature type="disulfide bond" evidence="9">
    <location>
        <begin position="376"/>
        <end position="394"/>
    </location>
</feature>
<evidence type="ECO:0000256" key="6">
    <source>
        <dbReference type="ARBA" id="ARBA00023157"/>
    </source>
</evidence>
<organism evidence="11 12">
    <name type="scientific">Danaus plexippus plexippus</name>
    <dbReference type="NCBI Taxonomy" id="278856"/>
    <lineage>
        <taxon>Eukaryota</taxon>
        <taxon>Metazoa</taxon>
        <taxon>Ecdysozoa</taxon>
        <taxon>Arthropoda</taxon>
        <taxon>Hexapoda</taxon>
        <taxon>Insecta</taxon>
        <taxon>Pterygota</taxon>
        <taxon>Neoptera</taxon>
        <taxon>Endopterygota</taxon>
        <taxon>Lepidoptera</taxon>
        <taxon>Glossata</taxon>
        <taxon>Ditrysia</taxon>
        <taxon>Papilionoidea</taxon>
        <taxon>Nymphalidae</taxon>
        <taxon>Danainae</taxon>
        <taxon>Danaini</taxon>
        <taxon>Danaina</taxon>
        <taxon>Danaus</taxon>
        <taxon>Danaus</taxon>
    </lineage>
</organism>
<dbReference type="InParanoid" id="A0A212FIX6"/>
<feature type="disulfide bond" evidence="9">
    <location>
        <begin position="369"/>
        <end position="381"/>
    </location>
</feature>
<dbReference type="InterPro" id="IPR051221">
    <property type="entry name" value="LDLR-related"/>
</dbReference>
<accession>A0A212FIX6</accession>
<dbReference type="PROSITE" id="PS01209">
    <property type="entry name" value="LDLRA_1"/>
    <property type="match status" value="2"/>
</dbReference>
<evidence type="ECO:0000256" key="1">
    <source>
        <dbReference type="ARBA" id="ARBA00004167"/>
    </source>
</evidence>
<dbReference type="GO" id="GO:0043235">
    <property type="term" value="C:receptor complex"/>
    <property type="evidence" value="ECO:0007669"/>
    <property type="project" value="TreeGrafter"/>
</dbReference>
<keyword evidence="6 9" id="KW-1015">Disulfide bond</keyword>
<keyword evidence="12" id="KW-1185">Reference proteome</keyword>
<feature type="disulfide bond" evidence="9">
    <location>
        <begin position="427"/>
        <end position="442"/>
    </location>
</feature>
<gene>
    <name evidence="11" type="ORF">KGM_203685</name>
</gene>
<dbReference type="SUPFAM" id="SSF57424">
    <property type="entry name" value="LDL receptor-like module"/>
    <property type="match status" value="4"/>
</dbReference>
<dbReference type="STRING" id="278856.A0A212FIX6"/>
<evidence type="ECO:0000256" key="9">
    <source>
        <dbReference type="PROSITE-ProRule" id="PRU00124"/>
    </source>
</evidence>
<evidence type="ECO:0000256" key="4">
    <source>
        <dbReference type="ARBA" id="ARBA00022989"/>
    </source>
</evidence>
<dbReference type="EMBL" id="AGBW02008321">
    <property type="protein sequence ID" value="OWR53681.1"/>
    <property type="molecule type" value="Genomic_DNA"/>
</dbReference>
<evidence type="ECO:0000256" key="3">
    <source>
        <dbReference type="ARBA" id="ARBA00022737"/>
    </source>
</evidence>
<feature type="disulfide bond" evidence="9">
    <location>
        <begin position="293"/>
        <end position="305"/>
    </location>
</feature>
<dbReference type="PRINTS" id="PR00261">
    <property type="entry name" value="LDLRECEPTOR"/>
</dbReference>
<feature type="disulfide bond" evidence="9">
    <location>
        <begin position="300"/>
        <end position="318"/>
    </location>
</feature>
<comment type="caution">
    <text evidence="11">The sequence shown here is derived from an EMBL/GenBank/DDBJ whole genome shotgun (WGS) entry which is preliminary data.</text>
</comment>
<feature type="transmembrane region" description="Helical" evidence="10">
    <location>
        <begin position="107"/>
        <end position="127"/>
    </location>
</feature>
<dbReference type="CDD" id="cd00112">
    <property type="entry name" value="LDLa"/>
    <property type="match status" value="4"/>
</dbReference>
<protein>
    <submittedName>
        <fullName evidence="11">Low-density lipoprotein receptor-related protein 2</fullName>
    </submittedName>
</protein>
<dbReference type="InterPro" id="IPR002172">
    <property type="entry name" value="LDrepeatLR_classA_rpt"/>
</dbReference>
<keyword evidence="7 11" id="KW-0675">Receptor</keyword>
<evidence type="ECO:0000256" key="8">
    <source>
        <dbReference type="ARBA" id="ARBA00023180"/>
    </source>
</evidence>
<keyword evidence="8" id="KW-0325">Glycoprotein</keyword>
<dbReference type="Gene3D" id="4.10.400.10">
    <property type="entry name" value="Low-density Lipoprotein Receptor"/>
    <property type="match status" value="4"/>
</dbReference>
<reference evidence="11 12" key="1">
    <citation type="journal article" date="2011" name="Cell">
        <title>The monarch butterfly genome yields insights into long-distance migration.</title>
        <authorList>
            <person name="Zhan S."/>
            <person name="Merlin C."/>
            <person name="Boore J.L."/>
            <person name="Reppert S.M."/>
        </authorList>
    </citation>
    <scope>NUCLEOTIDE SEQUENCE [LARGE SCALE GENOMIC DNA]</scope>
    <source>
        <strain evidence="11">F-2</strain>
    </source>
</reference>
<dbReference type="GO" id="GO:0005886">
    <property type="term" value="C:plasma membrane"/>
    <property type="evidence" value="ECO:0007669"/>
    <property type="project" value="TreeGrafter"/>
</dbReference>
<evidence type="ECO:0000256" key="7">
    <source>
        <dbReference type="ARBA" id="ARBA00023170"/>
    </source>
</evidence>
<dbReference type="PANTHER" id="PTHR22722">
    <property type="entry name" value="LOW-DENSITY LIPOPROTEIN RECEPTOR-RELATED PROTEIN 2-RELATED"/>
    <property type="match status" value="1"/>
</dbReference>
<dbReference type="Pfam" id="PF00057">
    <property type="entry name" value="Ldl_recept_a"/>
    <property type="match status" value="4"/>
</dbReference>
<keyword evidence="5 10" id="KW-0472">Membrane</keyword>
<comment type="subcellular location">
    <subcellularLocation>
        <location evidence="1">Membrane</location>
        <topology evidence="1">Single-pass membrane protein</topology>
    </subcellularLocation>
</comment>
<name>A0A212FIX6_DANPL</name>
<keyword evidence="2 10" id="KW-0812">Transmembrane</keyword>
<keyword evidence="11" id="KW-0449">Lipoprotein</keyword>
<evidence type="ECO:0000313" key="12">
    <source>
        <dbReference type="Proteomes" id="UP000007151"/>
    </source>
</evidence>